<feature type="transmembrane region" description="Helical" evidence="1">
    <location>
        <begin position="12"/>
        <end position="34"/>
    </location>
</feature>
<sequence length="140" mass="16356">MQYNYLFFFSPSHMLGFVYQNFFFGVFSSAILGFGDSPTYVSFLLDFVWLFKTQISLKKKLHKTLKPNKVNTYILEICKRMFHGVCFLLTIFFLLIGLNELKVNLNYEGFRLSSVASYKIRGGRVSKIFVLAMLEYLAHK</sequence>
<feature type="transmembrane region" description="Helical" evidence="1">
    <location>
        <begin position="77"/>
        <end position="98"/>
    </location>
</feature>
<dbReference type="Proteomes" id="UP000775213">
    <property type="component" value="Unassembled WGS sequence"/>
</dbReference>
<accession>A0AAV7HDL2</accession>
<evidence type="ECO:0000256" key="1">
    <source>
        <dbReference type="SAM" id="Phobius"/>
    </source>
</evidence>
<keyword evidence="1" id="KW-1133">Transmembrane helix</keyword>
<dbReference type="EMBL" id="JAGFBR010000005">
    <property type="protein sequence ID" value="KAH0467036.1"/>
    <property type="molecule type" value="Genomic_DNA"/>
</dbReference>
<name>A0AAV7HDL2_DENCH</name>
<keyword evidence="1" id="KW-0472">Membrane</keyword>
<keyword evidence="1" id="KW-0812">Transmembrane</keyword>
<evidence type="ECO:0000313" key="3">
    <source>
        <dbReference type="Proteomes" id="UP000775213"/>
    </source>
</evidence>
<comment type="caution">
    <text evidence="2">The sequence shown here is derived from an EMBL/GenBank/DDBJ whole genome shotgun (WGS) entry which is preliminary data.</text>
</comment>
<reference evidence="2 3" key="1">
    <citation type="journal article" date="2021" name="Hortic Res">
        <title>Chromosome-scale assembly of the Dendrobium chrysotoxum genome enhances the understanding of orchid evolution.</title>
        <authorList>
            <person name="Zhang Y."/>
            <person name="Zhang G.Q."/>
            <person name="Zhang D."/>
            <person name="Liu X.D."/>
            <person name="Xu X.Y."/>
            <person name="Sun W.H."/>
            <person name="Yu X."/>
            <person name="Zhu X."/>
            <person name="Wang Z.W."/>
            <person name="Zhao X."/>
            <person name="Zhong W.Y."/>
            <person name="Chen H."/>
            <person name="Yin W.L."/>
            <person name="Huang T."/>
            <person name="Niu S.C."/>
            <person name="Liu Z.J."/>
        </authorList>
    </citation>
    <scope>NUCLEOTIDE SEQUENCE [LARGE SCALE GENOMIC DNA]</scope>
    <source>
        <strain evidence="2">Lindl</strain>
    </source>
</reference>
<dbReference type="AlphaFoldDB" id="A0AAV7HDL2"/>
<proteinExistence type="predicted"/>
<keyword evidence="3" id="KW-1185">Reference proteome</keyword>
<protein>
    <submittedName>
        <fullName evidence="2">Uncharacterized protein</fullName>
    </submittedName>
</protein>
<evidence type="ECO:0000313" key="2">
    <source>
        <dbReference type="EMBL" id="KAH0467036.1"/>
    </source>
</evidence>
<gene>
    <name evidence="2" type="ORF">IEQ34_004274</name>
</gene>
<organism evidence="2 3">
    <name type="scientific">Dendrobium chrysotoxum</name>
    <name type="common">Orchid</name>
    <dbReference type="NCBI Taxonomy" id="161865"/>
    <lineage>
        <taxon>Eukaryota</taxon>
        <taxon>Viridiplantae</taxon>
        <taxon>Streptophyta</taxon>
        <taxon>Embryophyta</taxon>
        <taxon>Tracheophyta</taxon>
        <taxon>Spermatophyta</taxon>
        <taxon>Magnoliopsida</taxon>
        <taxon>Liliopsida</taxon>
        <taxon>Asparagales</taxon>
        <taxon>Orchidaceae</taxon>
        <taxon>Epidendroideae</taxon>
        <taxon>Malaxideae</taxon>
        <taxon>Dendrobiinae</taxon>
        <taxon>Dendrobium</taxon>
    </lineage>
</organism>